<dbReference type="PANTHER" id="PTHR12228">
    <property type="entry name" value="TRANSCRIPTION INITIATION FACTOR TFIID 55 KD SUBUNIT-RELATED"/>
    <property type="match status" value="1"/>
</dbReference>
<feature type="coiled-coil region" evidence="6">
    <location>
        <begin position="148"/>
        <end position="175"/>
    </location>
</feature>
<dbReference type="EMBL" id="ML119130">
    <property type="protein sequence ID" value="RPB12251.1"/>
    <property type="molecule type" value="Genomic_DNA"/>
</dbReference>
<evidence type="ECO:0000256" key="2">
    <source>
        <dbReference type="ARBA" id="ARBA00009368"/>
    </source>
</evidence>
<comment type="subcellular location">
    <subcellularLocation>
        <location evidence="1">Nucleus</location>
    </subcellularLocation>
</comment>
<dbReference type="GO" id="GO:0051123">
    <property type="term" value="P:RNA polymerase II preinitiation complex assembly"/>
    <property type="evidence" value="ECO:0007669"/>
    <property type="project" value="TreeGrafter"/>
</dbReference>
<dbReference type="SMART" id="SM01370">
    <property type="entry name" value="TAFII55_N"/>
    <property type="match status" value="1"/>
</dbReference>
<evidence type="ECO:0000313" key="10">
    <source>
        <dbReference type="Proteomes" id="UP000277580"/>
    </source>
</evidence>
<evidence type="ECO:0000256" key="7">
    <source>
        <dbReference type="SAM" id="MobiDB-lite"/>
    </source>
</evidence>
<dbReference type="InterPro" id="IPR006751">
    <property type="entry name" value="TAFII55_prot_cons_reg"/>
</dbReference>
<dbReference type="AlphaFoldDB" id="A0A3N4KV73"/>
<gene>
    <name evidence="9" type="ORF">P167DRAFT_457044</name>
</gene>
<name>A0A3N4KV73_9PEZI</name>
<dbReference type="STRING" id="1392247.A0A3N4KV73"/>
<dbReference type="PANTHER" id="PTHR12228:SF0">
    <property type="entry name" value="TATA-BOX BINDING PROTEIN ASSOCIATED FACTOR 7"/>
    <property type="match status" value="1"/>
</dbReference>
<evidence type="ECO:0000256" key="4">
    <source>
        <dbReference type="ARBA" id="ARBA00023163"/>
    </source>
</evidence>
<dbReference type="GO" id="GO:0016251">
    <property type="term" value="F:RNA polymerase II general transcription initiation factor activity"/>
    <property type="evidence" value="ECO:0007669"/>
    <property type="project" value="TreeGrafter"/>
</dbReference>
<keyword evidence="6" id="KW-0175">Coiled coil</keyword>
<feature type="region of interest" description="Disordered" evidence="7">
    <location>
        <begin position="243"/>
        <end position="278"/>
    </location>
</feature>
<evidence type="ECO:0000313" key="9">
    <source>
        <dbReference type="EMBL" id="RPB12251.1"/>
    </source>
</evidence>
<evidence type="ECO:0000256" key="5">
    <source>
        <dbReference type="ARBA" id="ARBA00023242"/>
    </source>
</evidence>
<evidence type="ECO:0000256" key="3">
    <source>
        <dbReference type="ARBA" id="ARBA00023015"/>
    </source>
</evidence>
<organism evidence="9 10">
    <name type="scientific">Morchella conica CCBAS932</name>
    <dbReference type="NCBI Taxonomy" id="1392247"/>
    <lineage>
        <taxon>Eukaryota</taxon>
        <taxon>Fungi</taxon>
        <taxon>Dikarya</taxon>
        <taxon>Ascomycota</taxon>
        <taxon>Pezizomycotina</taxon>
        <taxon>Pezizomycetes</taxon>
        <taxon>Pezizales</taxon>
        <taxon>Morchellaceae</taxon>
        <taxon>Morchella</taxon>
    </lineage>
</organism>
<evidence type="ECO:0000256" key="6">
    <source>
        <dbReference type="SAM" id="Coils"/>
    </source>
</evidence>
<evidence type="ECO:0000256" key="1">
    <source>
        <dbReference type="ARBA" id="ARBA00004123"/>
    </source>
</evidence>
<feature type="non-terminal residue" evidence="9">
    <location>
        <position position="1"/>
    </location>
</feature>
<feature type="compositionally biased region" description="Acidic residues" evidence="7">
    <location>
        <begin position="187"/>
        <end position="196"/>
    </location>
</feature>
<dbReference type="Proteomes" id="UP000277580">
    <property type="component" value="Unassembled WGS sequence"/>
</dbReference>
<sequence length="328" mass="37398">KRRHEPGNGYDSEASDREEDPAIEEQFILRMPPGADCEYVREAIERKELSPKSDIWFKFKDARRAVVCVRGNLYAGVLVDLPNIIESNKTLDKKAIFKTADICQMLLVGERIRSEEEVFSLPARPQDVTYPHGLTPPMQWVRKRRFRKRISNRTIEAVEAEVDRLLRDDERAEASSFTLVDAAELAREEEEAEEGYDLLGGQGEYDDEQDAEGEMEYDFAPGEEMDGDTLANDLETALMDEMEDEAAAPEESEDEEDDEEEEPELDEEAAQAAQEQRKLNEEIQDLQEAIKAKAKEYDSISNVMLKARIRGVIASFQAELELKVAQLE</sequence>
<keyword evidence="10" id="KW-1185">Reference proteome</keyword>
<protein>
    <recommendedName>
        <fullName evidence="8">TAFII55 protein conserved region domain-containing protein</fullName>
    </recommendedName>
</protein>
<dbReference type="InParanoid" id="A0A3N4KV73"/>
<feature type="region of interest" description="Disordered" evidence="7">
    <location>
        <begin position="182"/>
        <end position="211"/>
    </location>
</feature>
<feature type="region of interest" description="Disordered" evidence="7">
    <location>
        <begin position="1"/>
        <end position="22"/>
    </location>
</feature>
<feature type="non-terminal residue" evidence="9">
    <location>
        <position position="328"/>
    </location>
</feature>
<feature type="compositionally biased region" description="Acidic residues" evidence="7">
    <location>
        <begin position="243"/>
        <end position="269"/>
    </location>
</feature>
<dbReference type="FunCoup" id="A0A3N4KV73">
    <property type="interactions" value="209"/>
</dbReference>
<accession>A0A3N4KV73</accession>
<keyword evidence="4" id="KW-0804">Transcription</keyword>
<dbReference type="OrthoDB" id="153872at2759"/>
<proteinExistence type="inferred from homology"/>
<feature type="domain" description="TAFII55 protein conserved region" evidence="8">
    <location>
        <begin position="23"/>
        <end position="174"/>
    </location>
</feature>
<dbReference type="GO" id="GO:0005669">
    <property type="term" value="C:transcription factor TFIID complex"/>
    <property type="evidence" value="ECO:0007669"/>
    <property type="project" value="InterPro"/>
</dbReference>
<comment type="similarity">
    <text evidence="2">Belongs to the TAF7 family.</text>
</comment>
<keyword evidence="5" id="KW-0539">Nucleus</keyword>
<evidence type="ECO:0000259" key="8">
    <source>
        <dbReference type="SMART" id="SM01370"/>
    </source>
</evidence>
<dbReference type="CDD" id="cd08047">
    <property type="entry name" value="TAF7"/>
    <property type="match status" value="1"/>
</dbReference>
<dbReference type="Pfam" id="PF04658">
    <property type="entry name" value="TAFII55_N"/>
    <property type="match status" value="1"/>
</dbReference>
<keyword evidence="3" id="KW-0805">Transcription regulation</keyword>
<dbReference type="InterPro" id="IPR037817">
    <property type="entry name" value="TAF7"/>
</dbReference>
<reference evidence="9 10" key="1">
    <citation type="journal article" date="2018" name="Nat. Ecol. Evol.">
        <title>Pezizomycetes genomes reveal the molecular basis of ectomycorrhizal truffle lifestyle.</title>
        <authorList>
            <person name="Murat C."/>
            <person name="Payen T."/>
            <person name="Noel B."/>
            <person name="Kuo A."/>
            <person name="Morin E."/>
            <person name="Chen J."/>
            <person name="Kohler A."/>
            <person name="Krizsan K."/>
            <person name="Balestrini R."/>
            <person name="Da Silva C."/>
            <person name="Montanini B."/>
            <person name="Hainaut M."/>
            <person name="Levati E."/>
            <person name="Barry K.W."/>
            <person name="Belfiori B."/>
            <person name="Cichocki N."/>
            <person name="Clum A."/>
            <person name="Dockter R.B."/>
            <person name="Fauchery L."/>
            <person name="Guy J."/>
            <person name="Iotti M."/>
            <person name="Le Tacon F."/>
            <person name="Lindquist E.A."/>
            <person name="Lipzen A."/>
            <person name="Malagnac F."/>
            <person name="Mello A."/>
            <person name="Molinier V."/>
            <person name="Miyauchi S."/>
            <person name="Poulain J."/>
            <person name="Riccioni C."/>
            <person name="Rubini A."/>
            <person name="Sitrit Y."/>
            <person name="Splivallo R."/>
            <person name="Traeger S."/>
            <person name="Wang M."/>
            <person name="Zifcakova L."/>
            <person name="Wipf D."/>
            <person name="Zambonelli A."/>
            <person name="Paolocci F."/>
            <person name="Nowrousian M."/>
            <person name="Ottonello S."/>
            <person name="Baldrian P."/>
            <person name="Spatafora J.W."/>
            <person name="Henrissat B."/>
            <person name="Nagy L.G."/>
            <person name="Aury J.M."/>
            <person name="Wincker P."/>
            <person name="Grigoriev I.V."/>
            <person name="Bonfante P."/>
            <person name="Martin F.M."/>
        </authorList>
    </citation>
    <scope>NUCLEOTIDE SEQUENCE [LARGE SCALE GENOMIC DNA]</scope>
    <source>
        <strain evidence="9 10">CCBAS932</strain>
    </source>
</reference>